<evidence type="ECO:0000259" key="2">
    <source>
        <dbReference type="Pfam" id="PF00561"/>
    </source>
</evidence>
<sequence>MKTDAPTATLPPAFRSVWSELRETSFRQGWVDAGGISTRYVQAGPADGPPLLMVHGTGGSWECFCANLAAFSKRYNCYALDTVGAGFSSKPDIDYEIPVYVEHVRNFMQAVGIDKASIIGVSLGAWVAVRFALTHPEKTQSLVLVSAAGLLTDAQTSADIKGARFKAVDDPSWANVSAVFKGLILEEHNRIDDFVGVRQAVYSQPGMRRAMEHILCLQEPEVRARNMIAESEWRGLQAPTLVIGAVDHKDIFLETAQRISELIPQVEYVEVHRSSHWSQFESPQEFNRAGLDFLQRTVR</sequence>
<dbReference type="SUPFAM" id="SSF53474">
    <property type="entry name" value="alpha/beta-Hydrolases"/>
    <property type="match status" value="1"/>
</dbReference>
<evidence type="ECO:0000313" key="4">
    <source>
        <dbReference type="Proteomes" id="UP001549320"/>
    </source>
</evidence>
<dbReference type="PRINTS" id="PR00111">
    <property type="entry name" value="ABHYDROLASE"/>
</dbReference>
<keyword evidence="1 3" id="KW-0378">Hydrolase</keyword>
<reference evidence="3 4" key="1">
    <citation type="submission" date="2024-06" db="EMBL/GenBank/DDBJ databases">
        <title>Sorghum-associated microbial communities from plants grown in Nebraska, USA.</title>
        <authorList>
            <person name="Schachtman D."/>
        </authorList>
    </citation>
    <scope>NUCLEOTIDE SEQUENCE [LARGE SCALE GENOMIC DNA]</scope>
    <source>
        <strain evidence="3 4">2709</strain>
    </source>
</reference>
<dbReference type="RefSeq" id="WP_354447704.1">
    <property type="nucleotide sequence ID" value="NZ_JBEPSH010000010.1"/>
</dbReference>
<name>A0ABV2QEU0_9BURK</name>
<protein>
    <submittedName>
        <fullName evidence="3">2-hydroxy-6-oxonona-2,4-dienedioate hydrolase</fullName>
        <ecNumber evidence="3">3.7.1.14</ecNumber>
    </submittedName>
</protein>
<dbReference type="GO" id="GO:0016787">
    <property type="term" value="F:hydrolase activity"/>
    <property type="evidence" value="ECO:0007669"/>
    <property type="project" value="UniProtKB-KW"/>
</dbReference>
<dbReference type="InterPro" id="IPR000073">
    <property type="entry name" value="AB_hydrolase_1"/>
</dbReference>
<dbReference type="InterPro" id="IPR029058">
    <property type="entry name" value="AB_hydrolase_fold"/>
</dbReference>
<dbReference type="InterPro" id="IPR050266">
    <property type="entry name" value="AB_hydrolase_sf"/>
</dbReference>
<dbReference type="EC" id="3.7.1.14" evidence="3"/>
<dbReference type="Proteomes" id="UP001549320">
    <property type="component" value="Unassembled WGS sequence"/>
</dbReference>
<comment type="caution">
    <text evidence="3">The sequence shown here is derived from an EMBL/GenBank/DDBJ whole genome shotgun (WGS) entry which is preliminary data.</text>
</comment>
<organism evidence="3 4">
    <name type="scientific">Ottowia thiooxydans</name>
    <dbReference type="NCBI Taxonomy" id="219182"/>
    <lineage>
        <taxon>Bacteria</taxon>
        <taxon>Pseudomonadati</taxon>
        <taxon>Pseudomonadota</taxon>
        <taxon>Betaproteobacteria</taxon>
        <taxon>Burkholderiales</taxon>
        <taxon>Comamonadaceae</taxon>
        <taxon>Ottowia</taxon>
    </lineage>
</organism>
<dbReference type="Pfam" id="PF00561">
    <property type="entry name" value="Abhydrolase_1"/>
    <property type="match status" value="1"/>
</dbReference>
<dbReference type="Gene3D" id="3.40.50.1820">
    <property type="entry name" value="alpha/beta hydrolase"/>
    <property type="match status" value="1"/>
</dbReference>
<evidence type="ECO:0000313" key="3">
    <source>
        <dbReference type="EMBL" id="MET4579530.1"/>
    </source>
</evidence>
<dbReference type="EMBL" id="JBEPSH010000010">
    <property type="protein sequence ID" value="MET4579530.1"/>
    <property type="molecule type" value="Genomic_DNA"/>
</dbReference>
<dbReference type="PANTHER" id="PTHR43798:SF31">
    <property type="entry name" value="AB HYDROLASE SUPERFAMILY PROTEIN YCLE"/>
    <property type="match status" value="1"/>
</dbReference>
<proteinExistence type="predicted"/>
<evidence type="ECO:0000256" key="1">
    <source>
        <dbReference type="ARBA" id="ARBA00022801"/>
    </source>
</evidence>
<feature type="domain" description="AB hydrolase-1" evidence="2">
    <location>
        <begin position="49"/>
        <end position="283"/>
    </location>
</feature>
<gene>
    <name evidence="3" type="ORF">ABIE13_004667</name>
</gene>
<dbReference type="PANTHER" id="PTHR43798">
    <property type="entry name" value="MONOACYLGLYCEROL LIPASE"/>
    <property type="match status" value="1"/>
</dbReference>
<keyword evidence="4" id="KW-1185">Reference proteome</keyword>
<accession>A0ABV2QEU0</accession>